<dbReference type="Proteomes" id="UP000265520">
    <property type="component" value="Unassembled WGS sequence"/>
</dbReference>
<accession>A0A392M3S6</accession>
<evidence type="ECO:0000256" key="1">
    <source>
        <dbReference type="SAM" id="MobiDB-lite"/>
    </source>
</evidence>
<feature type="compositionally biased region" description="Basic and acidic residues" evidence="1">
    <location>
        <begin position="28"/>
        <end position="50"/>
    </location>
</feature>
<dbReference type="AlphaFoldDB" id="A0A392M3S6"/>
<protein>
    <submittedName>
        <fullName evidence="2">Uncharacterized protein</fullName>
    </submittedName>
</protein>
<name>A0A392M3S6_9FABA</name>
<gene>
    <name evidence="2" type="ORF">A2U01_0002745</name>
</gene>
<organism evidence="2 3">
    <name type="scientific">Trifolium medium</name>
    <dbReference type="NCBI Taxonomy" id="97028"/>
    <lineage>
        <taxon>Eukaryota</taxon>
        <taxon>Viridiplantae</taxon>
        <taxon>Streptophyta</taxon>
        <taxon>Embryophyta</taxon>
        <taxon>Tracheophyta</taxon>
        <taxon>Spermatophyta</taxon>
        <taxon>Magnoliopsida</taxon>
        <taxon>eudicotyledons</taxon>
        <taxon>Gunneridae</taxon>
        <taxon>Pentapetalae</taxon>
        <taxon>rosids</taxon>
        <taxon>fabids</taxon>
        <taxon>Fabales</taxon>
        <taxon>Fabaceae</taxon>
        <taxon>Papilionoideae</taxon>
        <taxon>50 kb inversion clade</taxon>
        <taxon>NPAAA clade</taxon>
        <taxon>Hologalegina</taxon>
        <taxon>IRL clade</taxon>
        <taxon>Trifolieae</taxon>
        <taxon>Trifolium</taxon>
    </lineage>
</organism>
<comment type="caution">
    <text evidence="2">The sequence shown here is derived from an EMBL/GenBank/DDBJ whole genome shotgun (WGS) entry which is preliminary data.</text>
</comment>
<feature type="region of interest" description="Disordered" evidence="1">
    <location>
        <begin position="28"/>
        <end position="77"/>
    </location>
</feature>
<sequence length="146" mass="16362">MIDLRGKQENFATQAKENRELKAALDKATKDLEDQAEERKKLEKENEELRSAMAPAADKTESTCNLATRAKPVPSSLPGSRNWAVKFLMGVKHGWRNAIAQLKVENPKVEFNLQGTGVLREVVDGQIIVPEKYKGIDIDELEADQM</sequence>
<evidence type="ECO:0000313" key="3">
    <source>
        <dbReference type="Proteomes" id="UP000265520"/>
    </source>
</evidence>
<proteinExistence type="predicted"/>
<evidence type="ECO:0000313" key="2">
    <source>
        <dbReference type="EMBL" id="MCH81951.1"/>
    </source>
</evidence>
<keyword evidence="3" id="KW-1185">Reference proteome</keyword>
<feature type="non-terminal residue" evidence="2">
    <location>
        <position position="146"/>
    </location>
</feature>
<dbReference type="EMBL" id="LXQA010003007">
    <property type="protein sequence ID" value="MCH81951.1"/>
    <property type="molecule type" value="Genomic_DNA"/>
</dbReference>
<reference evidence="2 3" key="1">
    <citation type="journal article" date="2018" name="Front. Plant Sci.">
        <title>Red Clover (Trifolium pratense) and Zigzag Clover (T. medium) - A Picture of Genomic Similarities and Differences.</title>
        <authorList>
            <person name="Dluhosova J."/>
            <person name="Istvanek J."/>
            <person name="Nedelnik J."/>
            <person name="Repkova J."/>
        </authorList>
    </citation>
    <scope>NUCLEOTIDE SEQUENCE [LARGE SCALE GENOMIC DNA]</scope>
    <source>
        <strain evidence="3">cv. 10/8</strain>
        <tissue evidence="2">Leaf</tissue>
    </source>
</reference>